<feature type="DNA-binding region" description="Homeobox" evidence="1">
    <location>
        <begin position="178"/>
        <end position="220"/>
    </location>
</feature>
<dbReference type="GO" id="GO:0005634">
    <property type="term" value="C:nucleus"/>
    <property type="evidence" value="ECO:0007669"/>
    <property type="project" value="UniProtKB-SubCell"/>
</dbReference>
<dbReference type="InterPro" id="IPR001356">
    <property type="entry name" value="HD"/>
</dbReference>
<dbReference type="STRING" id="1522189.A0A316W819"/>
<dbReference type="EMBL" id="KZ819354">
    <property type="protein sequence ID" value="PWN45734.1"/>
    <property type="molecule type" value="Genomic_DNA"/>
</dbReference>
<feature type="domain" description="Homeobox" evidence="3">
    <location>
        <begin position="176"/>
        <end position="219"/>
    </location>
</feature>
<gene>
    <name evidence="4" type="ORF">IE81DRAFT_167305</name>
</gene>
<dbReference type="Proteomes" id="UP000245783">
    <property type="component" value="Unassembled WGS sequence"/>
</dbReference>
<dbReference type="PROSITE" id="PS50071">
    <property type="entry name" value="HOMEOBOX_2"/>
    <property type="match status" value="1"/>
</dbReference>
<accession>A0A316W819</accession>
<dbReference type="Pfam" id="PF00046">
    <property type="entry name" value="Homeodomain"/>
    <property type="match status" value="1"/>
</dbReference>
<keyword evidence="1 2" id="KW-0238">DNA-binding</keyword>
<reference evidence="4 5" key="1">
    <citation type="journal article" date="2018" name="Mol. Biol. Evol.">
        <title>Broad Genomic Sampling Reveals a Smut Pathogenic Ancestry of the Fungal Clade Ustilaginomycotina.</title>
        <authorList>
            <person name="Kijpornyongpan T."/>
            <person name="Mondo S.J."/>
            <person name="Barry K."/>
            <person name="Sandor L."/>
            <person name="Lee J."/>
            <person name="Lipzen A."/>
            <person name="Pangilinan J."/>
            <person name="LaButti K."/>
            <person name="Hainaut M."/>
            <person name="Henrissat B."/>
            <person name="Grigoriev I.V."/>
            <person name="Spatafora J.W."/>
            <person name="Aime M.C."/>
        </authorList>
    </citation>
    <scope>NUCLEOTIDE SEQUENCE [LARGE SCALE GENOMIC DNA]</scope>
    <source>
        <strain evidence="4 5">MCA 4658</strain>
    </source>
</reference>
<keyword evidence="5" id="KW-1185">Reference proteome</keyword>
<keyword evidence="1 2" id="KW-0539">Nucleus</keyword>
<keyword evidence="1 2" id="KW-0371">Homeobox</keyword>
<dbReference type="RefSeq" id="XP_025372894.1">
    <property type="nucleotide sequence ID" value="XM_025510589.1"/>
</dbReference>
<evidence type="ECO:0000259" key="3">
    <source>
        <dbReference type="PROSITE" id="PS50071"/>
    </source>
</evidence>
<name>A0A316W819_9BASI</name>
<dbReference type="OrthoDB" id="6159439at2759"/>
<dbReference type="InterPro" id="IPR009057">
    <property type="entry name" value="Homeodomain-like_sf"/>
</dbReference>
<evidence type="ECO:0000256" key="1">
    <source>
        <dbReference type="PROSITE-ProRule" id="PRU00108"/>
    </source>
</evidence>
<dbReference type="InParanoid" id="A0A316W819"/>
<comment type="subcellular location">
    <subcellularLocation>
        <location evidence="1 2">Nucleus</location>
    </subcellularLocation>
</comment>
<evidence type="ECO:0000313" key="4">
    <source>
        <dbReference type="EMBL" id="PWN45734.1"/>
    </source>
</evidence>
<dbReference type="AlphaFoldDB" id="A0A316W819"/>
<dbReference type="SUPFAM" id="SSF46689">
    <property type="entry name" value="Homeodomain-like"/>
    <property type="match status" value="1"/>
</dbReference>
<dbReference type="CDD" id="cd00086">
    <property type="entry name" value="homeodomain"/>
    <property type="match status" value="1"/>
</dbReference>
<evidence type="ECO:0000256" key="2">
    <source>
        <dbReference type="RuleBase" id="RU000682"/>
    </source>
</evidence>
<organism evidence="4 5">
    <name type="scientific">Ceraceosorus guamensis</name>
    <dbReference type="NCBI Taxonomy" id="1522189"/>
    <lineage>
        <taxon>Eukaryota</taxon>
        <taxon>Fungi</taxon>
        <taxon>Dikarya</taxon>
        <taxon>Basidiomycota</taxon>
        <taxon>Ustilaginomycotina</taxon>
        <taxon>Exobasidiomycetes</taxon>
        <taxon>Ceraceosorales</taxon>
        <taxon>Ceraceosoraceae</taxon>
        <taxon>Ceraceosorus</taxon>
    </lineage>
</organism>
<dbReference type="GeneID" id="37032459"/>
<dbReference type="Gene3D" id="1.10.10.60">
    <property type="entry name" value="Homeodomain-like"/>
    <property type="match status" value="1"/>
</dbReference>
<sequence length="252" mass="27953">MVEGCLSDSLKAINKTAHAMLRVMGAEPLASTSDRISPSLRPLLLDAPRDELLSGFNLKLYPISPSARNALEEKYVEMCNVWTRQANAHYLEAYYRLTALSTPEASYLESMQAAFRRKHAQGLSRMQDVLIQCIRDGVTRFNNDLFPEHKHDSATSNLDTAHGVSHGHSTAATALLEKAFERAHSITMAEKHRLAAATGLEPRQVTIWVSTLAMSSRASRVYSKDAPTVRCPAEKAGTDTRHARTWKSRMCG</sequence>
<dbReference type="GO" id="GO:0003677">
    <property type="term" value="F:DNA binding"/>
    <property type="evidence" value="ECO:0007669"/>
    <property type="project" value="UniProtKB-UniRule"/>
</dbReference>
<proteinExistence type="predicted"/>
<protein>
    <recommendedName>
        <fullName evidence="3">Homeobox domain-containing protein</fullName>
    </recommendedName>
</protein>
<evidence type="ECO:0000313" key="5">
    <source>
        <dbReference type="Proteomes" id="UP000245783"/>
    </source>
</evidence>